<keyword evidence="2" id="KW-1185">Reference proteome</keyword>
<dbReference type="AlphaFoldDB" id="A0A2Z7B457"/>
<proteinExistence type="predicted"/>
<organism evidence="1 2">
    <name type="scientific">Dorcoceras hygrometricum</name>
    <dbReference type="NCBI Taxonomy" id="472368"/>
    <lineage>
        <taxon>Eukaryota</taxon>
        <taxon>Viridiplantae</taxon>
        <taxon>Streptophyta</taxon>
        <taxon>Embryophyta</taxon>
        <taxon>Tracheophyta</taxon>
        <taxon>Spermatophyta</taxon>
        <taxon>Magnoliopsida</taxon>
        <taxon>eudicotyledons</taxon>
        <taxon>Gunneridae</taxon>
        <taxon>Pentapetalae</taxon>
        <taxon>asterids</taxon>
        <taxon>lamiids</taxon>
        <taxon>Lamiales</taxon>
        <taxon>Gesneriaceae</taxon>
        <taxon>Didymocarpoideae</taxon>
        <taxon>Trichosporeae</taxon>
        <taxon>Loxocarpinae</taxon>
        <taxon>Dorcoceras</taxon>
    </lineage>
</organism>
<name>A0A2Z7B457_9LAMI</name>
<dbReference type="Proteomes" id="UP000250235">
    <property type="component" value="Unassembled WGS sequence"/>
</dbReference>
<protein>
    <submittedName>
        <fullName evidence="1">Uncharacterized protein</fullName>
    </submittedName>
</protein>
<dbReference type="EMBL" id="KV009466">
    <property type="protein sequence ID" value="KZV29152.1"/>
    <property type="molecule type" value="Genomic_DNA"/>
</dbReference>
<sequence>MFWLVEKKVTFPSIPATVFHVRGSVGFLLESSIISYPFWRLYLAGAKARSFCVCVLFVRVKASIRSYGPCCGEHLAELRLEDERVTPVYLISLLGSVSHCHTAGRGGNPASGAPGGG</sequence>
<reference evidence="1 2" key="1">
    <citation type="journal article" date="2015" name="Proc. Natl. Acad. Sci. U.S.A.">
        <title>The resurrection genome of Boea hygrometrica: A blueprint for survival of dehydration.</title>
        <authorList>
            <person name="Xiao L."/>
            <person name="Yang G."/>
            <person name="Zhang L."/>
            <person name="Yang X."/>
            <person name="Zhao S."/>
            <person name="Ji Z."/>
            <person name="Zhou Q."/>
            <person name="Hu M."/>
            <person name="Wang Y."/>
            <person name="Chen M."/>
            <person name="Xu Y."/>
            <person name="Jin H."/>
            <person name="Xiao X."/>
            <person name="Hu G."/>
            <person name="Bao F."/>
            <person name="Hu Y."/>
            <person name="Wan P."/>
            <person name="Li L."/>
            <person name="Deng X."/>
            <person name="Kuang T."/>
            <person name="Xiang C."/>
            <person name="Zhu J.K."/>
            <person name="Oliver M.J."/>
            <person name="He Y."/>
        </authorList>
    </citation>
    <scope>NUCLEOTIDE SEQUENCE [LARGE SCALE GENOMIC DNA]</scope>
    <source>
        <strain evidence="2">cv. XS01</strain>
    </source>
</reference>
<accession>A0A2Z7B457</accession>
<gene>
    <name evidence="1" type="ORF">F511_36573</name>
</gene>
<evidence type="ECO:0000313" key="2">
    <source>
        <dbReference type="Proteomes" id="UP000250235"/>
    </source>
</evidence>
<evidence type="ECO:0000313" key="1">
    <source>
        <dbReference type="EMBL" id="KZV29152.1"/>
    </source>
</evidence>